<dbReference type="InterPro" id="IPR013762">
    <property type="entry name" value="Integrase-like_cat_sf"/>
</dbReference>
<dbReference type="InterPro" id="IPR050090">
    <property type="entry name" value="Tyrosine_recombinase_XerCD"/>
</dbReference>
<dbReference type="GO" id="GO:0006310">
    <property type="term" value="P:DNA recombination"/>
    <property type="evidence" value="ECO:0007669"/>
    <property type="project" value="UniProtKB-KW"/>
</dbReference>
<dbReference type="InterPro" id="IPR011010">
    <property type="entry name" value="DNA_brk_join_enz"/>
</dbReference>
<dbReference type="PROSITE" id="PS51900">
    <property type="entry name" value="CB"/>
    <property type="match status" value="1"/>
</dbReference>
<evidence type="ECO:0000256" key="3">
    <source>
        <dbReference type="PROSITE-ProRule" id="PRU01248"/>
    </source>
</evidence>
<evidence type="ECO:0000256" key="1">
    <source>
        <dbReference type="ARBA" id="ARBA00023125"/>
    </source>
</evidence>
<dbReference type="InterPro" id="IPR010998">
    <property type="entry name" value="Integrase_recombinase_N"/>
</dbReference>
<dbReference type="Gene3D" id="1.10.150.130">
    <property type="match status" value="1"/>
</dbReference>
<dbReference type="InterPro" id="IPR002104">
    <property type="entry name" value="Integrase_catalytic"/>
</dbReference>
<dbReference type="Gene3D" id="1.10.443.10">
    <property type="entry name" value="Intergrase catalytic core"/>
    <property type="match status" value="1"/>
</dbReference>
<dbReference type="InterPro" id="IPR044068">
    <property type="entry name" value="CB"/>
</dbReference>
<protein>
    <submittedName>
        <fullName evidence="6">Site-specific integrase</fullName>
    </submittedName>
</protein>
<proteinExistence type="predicted"/>
<keyword evidence="2" id="KW-0233">DNA recombination</keyword>
<evidence type="ECO:0000313" key="6">
    <source>
        <dbReference type="EMBL" id="HFG20479.1"/>
    </source>
</evidence>
<dbReference type="Pfam" id="PF00589">
    <property type="entry name" value="Phage_integrase"/>
    <property type="match status" value="1"/>
</dbReference>
<name>A0A7C3HUD2_MEIRU</name>
<organism evidence="6">
    <name type="scientific">Meiothermus ruber</name>
    <dbReference type="NCBI Taxonomy" id="277"/>
    <lineage>
        <taxon>Bacteria</taxon>
        <taxon>Thermotogati</taxon>
        <taxon>Deinococcota</taxon>
        <taxon>Deinococci</taxon>
        <taxon>Thermales</taxon>
        <taxon>Thermaceae</taxon>
        <taxon>Meiothermus</taxon>
    </lineage>
</organism>
<evidence type="ECO:0000256" key="2">
    <source>
        <dbReference type="ARBA" id="ARBA00023172"/>
    </source>
</evidence>
<comment type="caution">
    <text evidence="6">The sequence shown here is derived from an EMBL/GenBank/DDBJ whole genome shotgun (WGS) entry which is preliminary data.</text>
</comment>
<feature type="domain" description="Tyr recombinase" evidence="4">
    <location>
        <begin position="97"/>
        <end position="274"/>
    </location>
</feature>
<evidence type="ECO:0000259" key="5">
    <source>
        <dbReference type="PROSITE" id="PS51900"/>
    </source>
</evidence>
<dbReference type="AlphaFoldDB" id="A0A7C3HUD2"/>
<reference evidence="6" key="1">
    <citation type="journal article" date="2020" name="mSystems">
        <title>Genome- and Community-Level Interaction Insights into Carbon Utilization and Element Cycling Functions of Hydrothermarchaeota in Hydrothermal Sediment.</title>
        <authorList>
            <person name="Zhou Z."/>
            <person name="Liu Y."/>
            <person name="Xu W."/>
            <person name="Pan J."/>
            <person name="Luo Z.H."/>
            <person name="Li M."/>
        </authorList>
    </citation>
    <scope>NUCLEOTIDE SEQUENCE [LARGE SCALE GENOMIC DNA]</scope>
    <source>
        <strain evidence="6">SpSt-524</strain>
    </source>
</reference>
<dbReference type="GO" id="GO:0003677">
    <property type="term" value="F:DNA binding"/>
    <property type="evidence" value="ECO:0007669"/>
    <property type="project" value="UniProtKB-UniRule"/>
</dbReference>
<keyword evidence="1 3" id="KW-0238">DNA-binding</keyword>
<dbReference type="EMBL" id="DSWI01000014">
    <property type="protein sequence ID" value="HFG20479.1"/>
    <property type="molecule type" value="Genomic_DNA"/>
</dbReference>
<dbReference type="GO" id="GO:0015074">
    <property type="term" value="P:DNA integration"/>
    <property type="evidence" value="ECO:0007669"/>
    <property type="project" value="InterPro"/>
</dbReference>
<evidence type="ECO:0000259" key="4">
    <source>
        <dbReference type="PROSITE" id="PS51898"/>
    </source>
</evidence>
<gene>
    <name evidence="6" type="ORF">ENS82_07120</name>
</gene>
<sequence>MGRLLEDFLAEQAYRGNSPKTLGWYRKVFAVLGAEPEQLDRSRMVGFIGECRARGLSPATVRNYDRAVRVVVRWGVRRGYLKQDPLEGLPPPREKAEPVRPYRPEEIERLWAVASRSRRPRRERALLAVALDTGLRLGELCRLTLDDIDWRNGTLRVKGKTGVRVVPISGKALSYLNAYINRERKAYDPIERRVFLSLGGRGFREESLYCVFRRIARSAGVKGGPHRLRHTAAVTMLKAGGDIFTVGRVLGHSRLETTKGYLALMDGDIKAIHEKISPLSRLGL</sequence>
<accession>A0A7C3HUD2</accession>
<feature type="domain" description="Core-binding (CB)" evidence="5">
    <location>
        <begin position="1"/>
        <end position="76"/>
    </location>
</feature>
<dbReference type="CDD" id="cd00397">
    <property type="entry name" value="DNA_BRE_C"/>
    <property type="match status" value="1"/>
</dbReference>
<dbReference type="SUPFAM" id="SSF56349">
    <property type="entry name" value="DNA breaking-rejoining enzymes"/>
    <property type="match status" value="1"/>
</dbReference>
<dbReference type="PANTHER" id="PTHR30349">
    <property type="entry name" value="PHAGE INTEGRASE-RELATED"/>
    <property type="match status" value="1"/>
</dbReference>
<dbReference type="PROSITE" id="PS51898">
    <property type="entry name" value="TYR_RECOMBINASE"/>
    <property type="match status" value="1"/>
</dbReference>